<dbReference type="Pfam" id="PF00004">
    <property type="entry name" value="AAA"/>
    <property type="match status" value="1"/>
</dbReference>
<dbReference type="VEuPathDB" id="TriTrypDB:BSAL_22080"/>
<evidence type="ECO:0000313" key="9">
    <source>
        <dbReference type="Proteomes" id="UP000051952"/>
    </source>
</evidence>
<dbReference type="Gene3D" id="3.40.50.300">
    <property type="entry name" value="P-loop containing nucleotide triphosphate hydrolases"/>
    <property type="match status" value="1"/>
</dbReference>
<dbReference type="EMBL" id="CYKH01001749">
    <property type="protein sequence ID" value="CUG89564.1"/>
    <property type="molecule type" value="Genomic_DNA"/>
</dbReference>
<dbReference type="AlphaFoldDB" id="A0A0S4JGB9"/>
<evidence type="ECO:0000256" key="4">
    <source>
        <dbReference type="ARBA" id="ARBA00022741"/>
    </source>
</evidence>
<evidence type="ECO:0000256" key="6">
    <source>
        <dbReference type="ARBA" id="ARBA00023242"/>
    </source>
</evidence>
<dbReference type="GO" id="GO:0016887">
    <property type="term" value="F:ATP hydrolysis activity"/>
    <property type="evidence" value="ECO:0007669"/>
    <property type="project" value="InterPro"/>
</dbReference>
<proteinExistence type="inferred from homology"/>
<dbReference type="PANTHER" id="PTHR11669">
    <property type="entry name" value="REPLICATION FACTOR C / DNA POLYMERASE III GAMMA-TAU SUBUNIT"/>
    <property type="match status" value="1"/>
</dbReference>
<organism evidence="8 9">
    <name type="scientific">Bodo saltans</name>
    <name type="common">Flagellated protozoan</name>
    <dbReference type="NCBI Taxonomy" id="75058"/>
    <lineage>
        <taxon>Eukaryota</taxon>
        <taxon>Discoba</taxon>
        <taxon>Euglenozoa</taxon>
        <taxon>Kinetoplastea</taxon>
        <taxon>Metakinetoplastina</taxon>
        <taxon>Eubodonida</taxon>
        <taxon>Bodonidae</taxon>
        <taxon>Bodo</taxon>
    </lineage>
</organism>
<dbReference type="GO" id="GO:0005524">
    <property type="term" value="F:ATP binding"/>
    <property type="evidence" value="ECO:0007669"/>
    <property type="project" value="UniProtKB-KW"/>
</dbReference>
<dbReference type="GO" id="GO:0005663">
    <property type="term" value="C:DNA replication factor C complex"/>
    <property type="evidence" value="ECO:0007669"/>
    <property type="project" value="TreeGrafter"/>
</dbReference>
<dbReference type="GO" id="GO:0005634">
    <property type="term" value="C:nucleus"/>
    <property type="evidence" value="ECO:0007669"/>
    <property type="project" value="UniProtKB-SubCell"/>
</dbReference>
<keyword evidence="3" id="KW-0235">DNA replication</keyword>
<dbReference type="Gene3D" id="1.10.8.60">
    <property type="match status" value="1"/>
</dbReference>
<sequence length="378" mass="41499">MSAAATSPQVMTAPTSRDTLPWVEKYRPSTLEDVVAHEEILSTLRKLMDTNNMPHLLFYGPPGTGKTTTVKACAAYLYGRDRIRANVLELNASDDRGIDVVRNQIKEFSSTSSIFSGAFARKPPAVAVDQQAGVEGAAAPAPPKPATSFKLVVLDEADQMSNEAQAALRRVIEKYTRNVRFCILCNHVNKVIPAVQSRCTRFRFAPVKKAQMVPRLMFIAQQENIPCDEAGIAAAYKLSNGDLRRCLNMIQAAALSHEKITEDSVYQSTGNPTPKDIQSMLEIMCSKDYTSAMEDVQLLVQAKGASVVDIVREMYPLVMRMGIPQECHCFILTKMADLEFYMASGTQESVALAGLVGILQLVRESLTSKVSIARLAKC</sequence>
<dbReference type="OrthoDB" id="10254700at2759"/>
<evidence type="ECO:0000256" key="5">
    <source>
        <dbReference type="ARBA" id="ARBA00022840"/>
    </source>
</evidence>
<keyword evidence="5" id="KW-0067">ATP-binding</keyword>
<keyword evidence="6" id="KW-0539">Nucleus</keyword>
<dbReference type="Pfam" id="PF08542">
    <property type="entry name" value="Rep_fac_C"/>
    <property type="match status" value="1"/>
</dbReference>
<evidence type="ECO:0000259" key="7">
    <source>
        <dbReference type="SMART" id="SM00382"/>
    </source>
</evidence>
<dbReference type="SUPFAM" id="SSF52540">
    <property type="entry name" value="P-loop containing nucleoside triphosphate hydrolases"/>
    <property type="match status" value="1"/>
</dbReference>
<dbReference type="InterPro" id="IPR027417">
    <property type="entry name" value="P-loop_NTPase"/>
</dbReference>
<evidence type="ECO:0000256" key="2">
    <source>
        <dbReference type="ARBA" id="ARBA00005378"/>
    </source>
</evidence>
<dbReference type="SUPFAM" id="SSF48019">
    <property type="entry name" value="post-AAA+ oligomerization domain-like"/>
    <property type="match status" value="1"/>
</dbReference>
<feature type="domain" description="AAA+ ATPase" evidence="7">
    <location>
        <begin position="52"/>
        <end position="210"/>
    </location>
</feature>
<dbReference type="GO" id="GO:0006281">
    <property type="term" value="P:DNA repair"/>
    <property type="evidence" value="ECO:0007669"/>
    <property type="project" value="TreeGrafter"/>
</dbReference>
<dbReference type="GO" id="GO:0006261">
    <property type="term" value="P:DNA-templated DNA replication"/>
    <property type="evidence" value="ECO:0007669"/>
    <property type="project" value="TreeGrafter"/>
</dbReference>
<comment type="subcellular location">
    <subcellularLocation>
        <location evidence="1">Nucleus</location>
    </subcellularLocation>
</comment>
<dbReference type="InterPro" id="IPR050238">
    <property type="entry name" value="DNA_Rep/Repair_Clamp_Loader"/>
</dbReference>
<dbReference type="FunFam" id="1.20.272.10:FF:000004">
    <property type="entry name" value="Replication factor C subunit 5"/>
    <property type="match status" value="1"/>
</dbReference>
<evidence type="ECO:0000313" key="8">
    <source>
        <dbReference type="EMBL" id="CUG89564.1"/>
    </source>
</evidence>
<dbReference type="CDD" id="cd18140">
    <property type="entry name" value="HLD_clamp_RFC"/>
    <property type="match status" value="1"/>
</dbReference>
<name>A0A0S4JGB9_BODSA</name>
<evidence type="ECO:0000256" key="3">
    <source>
        <dbReference type="ARBA" id="ARBA00022705"/>
    </source>
</evidence>
<dbReference type="Proteomes" id="UP000051952">
    <property type="component" value="Unassembled WGS sequence"/>
</dbReference>
<dbReference type="InterPro" id="IPR008921">
    <property type="entry name" value="DNA_pol3_clamp-load_cplx_C"/>
</dbReference>
<dbReference type="InterPro" id="IPR013748">
    <property type="entry name" value="Rep_factorC_C"/>
</dbReference>
<keyword evidence="4" id="KW-0547">Nucleotide-binding</keyword>
<dbReference type="PANTHER" id="PTHR11669:SF9">
    <property type="entry name" value="REPLICATION FACTOR C SUBUNIT 5"/>
    <property type="match status" value="1"/>
</dbReference>
<dbReference type="InterPro" id="IPR003593">
    <property type="entry name" value="AAA+_ATPase"/>
</dbReference>
<dbReference type="InterPro" id="IPR003959">
    <property type="entry name" value="ATPase_AAA_core"/>
</dbReference>
<dbReference type="Gene3D" id="1.20.272.10">
    <property type="match status" value="1"/>
</dbReference>
<dbReference type="OMA" id="ICNHISQ"/>
<protein>
    <submittedName>
        <fullName evidence="8">Replication factor subunit 3, putative</fullName>
    </submittedName>
</protein>
<evidence type="ECO:0000256" key="1">
    <source>
        <dbReference type="ARBA" id="ARBA00004123"/>
    </source>
</evidence>
<dbReference type="GO" id="GO:0003677">
    <property type="term" value="F:DNA binding"/>
    <property type="evidence" value="ECO:0007669"/>
    <property type="project" value="InterPro"/>
</dbReference>
<dbReference type="FunFam" id="3.40.50.300:FF:000129">
    <property type="entry name" value="Replication factor C subunit 5"/>
    <property type="match status" value="1"/>
</dbReference>
<keyword evidence="9" id="KW-1185">Reference proteome</keyword>
<dbReference type="SMART" id="SM00382">
    <property type="entry name" value="AAA"/>
    <property type="match status" value="1"/>
</dbReference>
<dbReference type="GO" id="GO:0003689">
    <property type="term" value="F:DNA clamp loader activity"/>
    <property type="evidence" value="ECO:0007669"/>
    <property type="project" value="TreeGrafter"/>
</dbReference>
<dbReference type="CDD" id="cd00009">
    <property type="entry name" value="AAA"/>
    <property type="match status" value="1"/>
</dbReference>
<comment type="similarity">
    <text evidence="2">Belongs to the activator 1 small subunits family.</text>
</comment>
<reference evidence="9" key="1">
    <citation type="submission" date="2015-09" db="EMBL/GenBank/DDBJ databases">
        <authorList>
            <consortium name="Pathogen Informatics"/>
        </authorList>
    </citation>
    <scope>NUCLEOTIDE SEQUENCE [LARGE SCALE GENOMIC DNA]</scope>
    <source>
        <strain evidence="9">Lake Konstanz</strain>
    </source>
</reference>
<dbReference type="InterPro" id="IPR047854">
    <property type="entry name" value="RFC_lid"/>
</dbReference>
<gene>
    <name evidence="8" type="ORF">BSAL_22080</name>
</gene>
<accession>A0A0S4JGB9</accession>